<evidence type="ECO:0000259" key="12">
    <source>
        <dbReference type="Pfam" id="PF07715"/>
    </source>
</evidence>
<dbReference type="Pfam" id="PF07715">
    <property type="entry name" value="Plug"/>
    <property type="match status" value="1"/>
</dbReference>
<feature type="domain" description="TonB-dependent receptor plug" evidence="12">
    <location>
        <begin position="117"/>
        <end position="213"/>
    </location>
</feature>
<comment type="similarity">
    <text evidence="8 9">Belongs to the TonB-dependent receptor family.</text>
</comment>
<sequence length="765" mass="85657">MNFKYLLVPMLFAFGQLVNAQNFIGKVMEGQNKSPLEEAHVIPQKGSATYTDSNGNFQLTIPEDGTSMTISYMGYKTNQYFIVPNSEVKQFLLEEEPIEVNGVLVTGNAKIDPVFAVVTNDYVKKIVQPRNVADLFTDLNGFSLIKRGNYAIDPSFRATQYEQLNVQFDGGTKAMHACPNRMDPITTHVIPEEIEKIEIIKGPYTVRYGATFGGIVNMVTQKPGADDYGISGSVHAGYETNGNSLVSMARLQQATSTYDVVGNVGFRDFGNYEDGDGVEIPSSFRSLDYGLRLGYNLTENQRLQAHWRQSYGRDVLHAGLPMDTDEDNSSILSVDYSLDGLNGMVKGLDAKVYYSYVDHIMTNTLRPSFMMTEAISAIDAVTAGGKLELELKPTDKLTLFTGVDMLHIARDGERTRLVKRNMMGPLATPMEFTDKVWQDSYINDLGVFLEGKYPISDKTMMTVGVRYDGVTSEIQDPEADFAALYPDLDKRTEHNLSGTTSIKYALSNQFLMEVAYGRGVRSANMIERAINHFTVGQDSYEYIGNPNLDAEVNNQFEVGFKGKIPMQAKGFDQFNYSSSFYYSIYENYIVAVIDPTQTRKFMPTQQPVNPKVFRNLDNAYKTGFEVMAGIDFLTDFNFTTEMAYVYAKNKDLNESLPLVPPLVTRFKLAFEREKFWANANYTLTSTQNNIASSFGENTTDGYEVLDIRLGVVPFKNVTLGVAALNVFDVTYNNHLNFSFNNQADFGSVPINDPGRNLSAFVQYKF</sequence>
<dbReference type="PANTHER" id="PTHR30069">
    <property type="entry name" value="TONB-DEPENDENT OUTER MEMBRANE RECEPTOR"/>
    <property type="match status" value="1"/>
</dbReference>
<proteinExistence type="inferred from homology"/>
<keyword evidence="2 8" id="KW-0813">Transport</keyword>
<dbReference type="GO" id="GO:0009279">
    <property type="term" value="C:cell outer membrane"/>
    <property type="evidence" value="ECO:0007669"/>
    <property type="project" value="UniProtKB-SubCell"/>
</dbReference>
<dbReference type="InterPro" id="IPR039426">
    <property type="entry name" value="TonB-dep_rcpt-like"/>
</dbReference>
<dbReference type="STRING" id="192904.SAMN04488514_101518"/>
<dbReference type="InterPro" id="IPR012910">
    <property type="entry name" value="Plug_dom"/>
</dbReference>
<evidence type="ECO:0000259" key="11">
    <source>
        <dbReference type="Pfam" id="PF00593"/>
    </source>
</evidence>
<keyword evidence="7 8" id="KW-0998">Cell outer membrane</keyword>
<dbReference type="Gene3D" id="2.40.170.20">
    <property type="entry name" value="TonB-dependent receptor, beta-barrel domain"/>
    <property type="match status" value="1"/>
</dbReference>
<dbReference type="InterPro" id="IPR037066">
    <property type="entry name" value="Plug_dom_sf"/>
</dbReference>
<name>A0A1G9JDX0_9FLAO</name>
<reference evidence="13 14" key="1">
    <citation type="submission" date="2016-10" db="EMBL/GenBank/DDBJ databases">
        <authorList>
            <person name="de Groot N.N."/>
        </authorList>
    </citation>
    <scope>NUCLEOTIDE SEQUENCE [LARGE SCALE GENOMIC DNA]</scope>
    <source>
        <strain evidence="13 14">DSM 19886</strain>
    </source>
</reference>
<keyword evidence="5 9" id="KW-0798">TonB box</keyword>
<evidence type="ECO:0000313" key="14">
    <source>
        <dbReference type="Proteomes" id="UP000199440"/>
    </source>
</evidence>
<keyword evidence="4 8" id="KW-0812">Transmembrane</keyword>
<dbReference type="InterPro" id="IPR036942">
    <property type="entry name" value="Beta-barrel_TonB_sf"/>
</dbReference>
<dbReference type="Pfam" id="PF13715">
    <property type="entry name" value="CarbopepD_reg_2"/>
    <property type="match status" value="1"/>
</dbReference>
<keyword evidence="14" id="KW-1185">Reference proteome</keyword>
<keyword evidence="3 8" id="KW-1134">Transmembrane beta strand</keyword>
<evidence type="ECO:0000256" key="3">
    <source>
        <dbReference type="ARBA" id="ARBA00022452"/>
    </source>
</evidence>
<gene>
    <name evidence="13" type="ORF">SAMN04488514_101518</name>
</gene>
<evidence type="ECO:0000256" key="10">
    <source>
        <dbReference type="SAM" id="SignalP"/>
    </source>
</evidence>
<dbReference type="SUPFAM" id="SSF56935">
    <property type="entry name" value="Porins"/>
    <property type="match status" value="1"/>
</dbReference>
<organism evidence="13 14">
    <name type="scientific">Kriegella aquimaris</name>
    <dbReference type="NCBI Taxonomy" id="192904"/>
    <lineage>
        <taxon>Bacteria</taxon>
        <taxon>Pseudomonadati</taxon>
        <taxon>Bacteroidota</taxon>
        <taxon>Flavobacteriia</taxon>
        <taxon>Flavobacteriales</taxon>
        <taxon>Flavobacteriaceae</taxon>
        <taxon>Kriegella</taxon>
    </lineage>
</organism>
<dbReference type="EMBL" id="FNGV01000001">
    <property type="protein sequence ID" value="SDL35779.1"/>
    <property type="molecule type" value="Genomic_DNA"/>
</dbReference>
<dbReference type="OrthoDB" id="9759247at2"/>
<accession>A0A1G9JDX0</accession>
<feature type="domain" description="TonB-dependent receptor-like beta-barrel" evidence="11">
    <location>
        <begin position="281"/>
        <end position="726"/>
    </location>
</feature>
<keyword evidence="10" id="KW-0732">Signal</keyword>
<dbReference type="InterPro" id="IPR000531">
    <property type="entry name" value="Beta-barrel_TonB"/>
</dbReference>
<dbReference type="InterPro" id="IPR008969">
    <property type="entry name" value="CarboxyPept-like_regulatory"/>
</dbReference>
<feature type="chain" id="PRO_5011580759" evidence="10">
    <location>
        <begin position="21"/>
        <end position="765"/>
    </location>
</feature>
<dbReference type="GO" id="GO:0044718">
    <property type="term" value="P:siderophore transmembrane transport"/>
    <property type="evidence" value="ECO:0007669"/>
    <property type="project" value="TreeGrafter"/>
</dbReference>
<dbReference type="RefSeq" id="WP_089884944.1">
    <property type="nucleotide sequence ID" value="NZ_FNGV01000001.1"/>
</dbReference>
<dbReference type="PANTHER" id="PTHR30069:SF49">
    <property type="entry name" value="OUTER MEMBRANE PROTEIN C"/>
    <property type="match status" value="1"/>
</dbReference>
<evidence type="ECO:0000256" key="6">
    <source>
        <dbReference type="ARBA" id="ARBA00023136"/>
    </source>
</evidence>
<evidence type="ECO:0000256" key="9">
    <source>
        <dbReference type="RuleBase" id="RU003357"/>
    </source>
</evidence>
<protein>
    <submittedName>
        <fullName evidence="13">Iron complex outermembrane recepter protein</fullName>
    </submittedName>
</protein>
<dbReference type="SUPFAM" id="SSF49464">
    <property type="entry name" value="Carboxypeptidase regulatory domain-like"/>
    <property type="match status" value="1"/>
</dbReference>
<dbReference type="Proteomes" id="UP000199440">
    <property type="component" value="Unassembled WGS sequence"/>
</dbReference>
<evidence type="ECO:0000256" key="4">
    <source>
        <dbReference type="ARBA" id="ARBA00022692"/>
    </source>
</evidence>
<evidence type="ECO:0000313" key="13">
    <source>
        <dbReference type="EMBL" id="SDL35779.1"/>
    </source>
</evidence>
<evidence type="ECO:0000256" key="8">
    <source>
        <dbReference type="PROSITE-ProRule" id="PRU01360"/>
    </source>
</evidence>
<dbReference type="GO" id="GO:0015344">
    <property type="term" value="F:siderophore uptake transmembrane transporter activity"/>
    <property type="evidence" value="ECO:0007669"/>
    <property type="project" value="TreeGrafter"/>
</dbReference>
<dbReference type="AlphaFoldDB" id="A0A1G9JDX0"/>
<dbReference type="PROSITE" id="PS52016">
    <property type="entry name" value="TONB_DEPENDENT_REC_3"/>
    <property type="match status" value="1"/>
</dbReference>
<feature type="signal peptide" evidence="10">
    <location>
        <begin position="1"/>
        <end position="20"/>
    </location>
</feature>
<evidence type="ECO:0000256" key="7">
    <source>
        <dbReference type="ARBA" id="ARBA00023237"/>
    </source>
</evidence>
<evidence type="ECO:0000256" key="2">
    <source>
        <dbReference type="ARBA" id="ARBA00022448"/>
    </source>
</evidence>
<evidence type="ECO:0000256" key="1">
    <source>
        <dbReference type="ARBA" id="ARBA00004571"/>
    </source>
</evidence>
<evidence type="ECO:0000256" key="5">
    <source>
        <dbReference type="ARBA" id="ARBA00023077"/>
    </source>
</evidence>
<comment type="subcellular location">
    <subcellularLocation>
        <location evidence="1 8">Cell outer membrane</location>
        <topology evidence="1 8">Multi-pass membrane protein</topology>
    </subcellularLocation>
</comment>
<keyword evidence="6 8" id="KW-0472">Membrane</keyword>
<dbReference type="Pfam" id="PF00593">
    <property type="entry name" value="TonB_dep_Rec_b-barrel"/>
    <property type="match status" value="1"/>
</dbReference>
<dbReference type="Gene3D" id="2.170.130.10">
    <property type="entry name" value="TonB-dependent receptor, plug domain"/>
    <property type="match status" value="1"/>
</dbReference>